<keyword evidence="8" id="KW-0443">Lipid metabolism</keyword>
<dbReference type="Pfam" id="PF12357">
    <property type="entry name" value="PLD_C"/>
    <property type="match status" value="1"/>
</dbReference>
<dbReference type="PANTHER" id="PTHR18896:SF201">
    <property type="entry name" value="PHOSPHOLIPASE D"/>
    <property type="match status" value="1"/>
</dbReference>
<evidence type="ECO:0000256" key="5">
    <source>
        <dbReference type="ARBA" id="ARBA00022801"/>
    </source>
</evidence>
<evidence type="ECO:0000313" key="10">
    <source>
        <dbReference type="EMBL" id="KAK2981141.1"/>
    </source>
</evidence>
<evidence type="ECO:0000256" key="4">
    <source>
        <dbReference type="ARBA" id="ARBA00022737"/>
    </source>
</evidence>
<dbReference type="InterPro" id="IPR024632">
    <property type="entry name" value="PLipase_D_C"/>
</dbReference>
<keyword evidence="4" id="KW-0677">Repeat</keyword>
<keyword evidence="7" id="KW-0442">Lipid degradation</keyword>
<keyword evidence="6" id="KW-0106">Calcium</keyword>
<reference evidence="10" key="1">
    <citation type="submission" date="2022-12" db="EMBL/GenBank/DDBJ databases">
        <title>Draft genome assemblies for two species of Escallonia (Escalloniales).</title>
        <authorList>
            <person name="Chanderbali A."/>
            <person name="Dervinis C."/>
            <person name="Anghel I."/>
            <person name="Soltis D."/>
            <person name="Soltis P."/>
            <person name="Zapata F."/>
        </authorList>
    </citation>
    <scope>NUCLEOTIDE SEQUENCE</scope>
    <source>
        <strain evidence="10">UCBG92.1500</strain>
        <tissue evidence="10">Leaf</tissue>
    </source>
</reference>
<dbReference type="InterPro" id="IPR001736">
    <property type="entry name" value="PLipase_D/transphosphatidylase"/>
</dbReference>
<protein>
    <recommendedName>
        <fullName evidence="2">phospholipase D</fullName>
        <ecNumber evidence="2">3.1.4.4</ecNumber>
    </recommendedName>
</protein>
<evidence type="ECO:0000313" key="11">
    <source>
        <dbReference type="Proteomes" id="UP001187471"/>
    </source>
</evidence>
<dbReference type="Pfam" id="PF00614">
    <property type="entry name" value="PLDc"/>
    <property type="match status" value="1"/>
</dbReference>
<dbReference type="Gene3D" id="3.30.870.10">
    <property type="entry name" value="Endonuclease Chain A"/>
    <property type="match status" value="1"/>
</dbReference>
<dbReference type="SUPFAM" id="SSF56024">
    <property type="entry name" value="Phospholipase D/nuclease"/>
    <property type="match status" value="1"/>
</dbReference>
<dbReference type="Proteomes" id="UP001187471">
    <property type="component" value="Unassembled WGS sequence"/>
</dbReference>
<evidence type="ECO:0000256" key="3">
    <source>
        <dbReference type="ARBA" id="ARBA00022723"/>
    </source>
</evidence>
<evidence type="ECO:0000256" key="2">
    <source>
        <dbReference type="ARBA" id="ARBA00012027"/>
    </source>
</evidence>
<accession>A0AA88RF28</accession>
<organism evidence="10 11">
    <name type="scientific">Escallonia rubra</name>
    <dbReference type="NCBI Taxonomy" id="112253"/>
    <lineage>
        <taxon>Eukaryota</taxon>
        <taxon>Viridiplantae</taxon>
        <taxon>Streptophyta</taxon>
        <taxon>Embryophyta</taxon>
        <taxon>Tracheophyta</taxon>
        <taxon>Spermatophyta</taxon>
        <taxon>Magnoliopsida</taxon>
        <taxon>eudicotyledons</taxon>
        <taxon>Gunneridae</taxon>
        <taxon>Pentapetalae</taxon>
        <taxon>asterids</taxon>
        <taxon>campanulids</taxon>
        <taxon>Escalloniales</taxon>
        <taxon>Escalloniaceae</taxon>
        <taxon>Escallonia</taxon>
    </lineage>
</organism>
<comment type="caution">
    <text evidence="10">The sequence shown here is derived from an EMBL/GenBank/DDBJ whole genome shotgun (WGS) entry which is preliminary data.</text>
</comment>
<dbReference type="PANTHER" id="PTHR18896">
    <property type="entry name" value="PHOSPHOLIPASE D"/>
    <property type="match status" value="1"/>
</dbReference>
<dbReference type="InterPro" id="IPR015679">
    <property type="entry name" value="PLipase_D_fam"/>
</dbReference>
<keyword evidence="11" id="KW-1185">Reference proteome</keyword>
<dbReference type="PROSITE" id="PS50035">
    <property type="entry name" value="PLD"/>
    <property type="match status" value="1"/>
</dbReference>
<evidence type="ECO:0000256" key="7">
    <source>
        <dbReference type="ARBA" id="ARBA00022963"/>
    </source>
</evidence>
<gene>
    <name evidence="10" type="ORF">RJ640_023872</name>
</gene>
<dbReference type="GO" id="GO:0009395">
    <property type="term" value="P:phospholipid catabolic process"/>
    <property type="evidence" value="ECO:0007669"/>
    <property type="project" value="TreeGrafter"/>
</dbReference>
<evidence type="ECO:0000256" key="8">
    <source>
        <dbReference type="ARBA" id="ARBA00023098"/>
    </source>
</evidence>
<sequence length="236" mass="26735">MMYEEIYKALVEARLEEIYEPQDYLVFFCLGNREAQGGDGTSIAGNSTATNTPKAKSRNSRRFMIYVHSKGMVVDDEYVILGSANINQRSLDGARDTEIAMGAYQPHHTWASKQSSPHGQEYAYDYLHLIVQIYGYRKSLWAEHIGDLEECFERPESLECMRRVRSLSELNWKQYAAEEVTEIKGHLLKYPVEVDREGNVNPLPGCETFPDVGGKIVGGPGKYLSVLQERGDNLTI</sequence>
<evidence type="ECO:0000259" key="9">
    <source>
        <dbReference type="PROSITE" id="PS50035"/>
    </source>
</evidence>
<dbReference type="GO" id="GO:0005886">
    <property type="term" value="C:plasma membrane"/>
    <property type="evidence" value="ECO:0007669"/>
    <property type="project" value="TreeGrafter"/>
</dbReference>
<evidence type="ECO:0000256" key="6">
    <source>
        <dbReference type="ARBA" id="ARBA00022837"/>
    </source>
</evidence>
<evidence type="ECO:0000256" key="1">
    <source>
        <dbReference type="ARBA" id="ARBA00000798"/>
    </source>
</evidence>
<dbReference type="GO" id="GO:0046872">
    <property type="term" value="F:metal ion binding"/>
    <property type="evidence" value="ECO:0007669"/>
    <property type="project" value="UniProtKB-KW"/>
</dbReference>
<keyword evidence="3" id="KW-0479">Metal-binding</keyword>
<dbReference type="AlphaFoldDB" id="A0AA88RF28"/>
<comment type="catalytic activity">
    <reaction evidence="1">
        <text>a 1,2-diacyl-sn-glycero-3-phosphocholine + H2O = a 1,2-diacyl-sn-glycero-3-phosphate + choline + H(+)</text>
        <dbReference type="Rhea" id="RHEA:14445"/>
        <dbReference type="ChEBI" id="CHEBI:15354"/>
        <dbReference type="ChEBI" id="CHEBI:15377"/>
        <dbReference type="ChEBI" id="CHEBI:15378"/>
        <dbReference type="ChEBI" id="CHEBI:57643"/>
        <dbReference type="ChEBI" id="CHEBI:58608"/>
        <dbReference type="EC" id="3.1.4.4"/>
    </reaction>
</comment>
<name>A0AA88RF28_9ASTE</name>
<dbReference type="EC" id="3.1.4.4" evidence="2"/>
<keyword evidence="5" id="KW-0378">Hydrolase</keyword>
<dbReference type="EMBL" id="JAVXUO010001558">
    <property type="protein sequence ID" value="KAK2981141.1"/>
    <property type="molecule type" value="Genomic_DNA"/>
</dbReference>
<dbReference type="SMART" id="SM00155">
    <property type="entry name" value="PLDc"/>
    <property type="match status" value="1"/>
</dbReference>
<dbReference type="GO" id="GO:0004630">
    <property type="term" value="F:phospholipase D activity"/>
    <property type="evidence" value="ECO:0007669"/>
    <property type="project" value="UniProtKB-EC"/>
</dbReference>
<feature type="domain" description="PLD phosphodiesterase" evidence="9">
    <location>
        <begin position="63"/>
        <end position="90"/>
    </location>
</feature>
<proteinExistence type="predicted"/>